<dbReference type="EMBL" id="JACBYR010000001">
    <property type="protein sequence ID" value="NYE83337.1"/>
    <property type="molecule type" value="Genomic_DNA"/>
</dbReference>
<reference evidence="1 2" key="1">
    <citation type="submission" date="2020-07" db="EMBL/GenBank/DDBJ databases">
        <title>Genomic Encyclopedia of Type Strains, Phase IV (KMG-V): Genome sequencing to study the core and pangenomes of soil and plant-associated prokaryotes.</title>
        <authorList>
            <person name="Whitman W."/>
        </authorList>
    </citation>
    <scope>NUCLEOTIDE SEQUENCE [LARGE SCALE GENOMIC DNA]</scope>
    <source>
        <strain evidence="1 2">SAS40</strain>
    </source>
</reference>
<dbReference type="RefSeq" id="WP_179582111.1">
    <property type="nucleotide sequence ID" value="NZ_JACBYR010000001.1"/>
</dbReference>
<comment type="caution">
    <text evidence="1">The sequence shown here is derived from an EMBL/GenBank/DDBJ whole genome shotgun (WGS) entry which is preliminary data.</text>
</comment>
<keyword evidence="2" id="KW-1185">Reference proteome</keyword>
<protein>
    <submittedName>
        <fullName evidence="1">Uncharacterized protein</fullName>
    </submittedName>
</protein>
<proteinExistence type="predicted"/>
<evidence type="ECO:0000313" key="2">
    <source>
        <dbReference type="Proteomes" id="UP000542125"/>
    </source>
</evidence>
<evidence type="ECO:0000313" key="1">
    <source>
        <dbReference type="EMBL" id="NYE83337.1"/>
    </source>
</evidence>
<accession>A0A7Y9IUH2</accession>
<dbReference type="AlphaFoldDB" id="A0A7Y9IUH2"/>
<organism evidence="1 2">
    <name type="scientific">Pigmentiphaga litoralis</name>
    <dbReference type="NCBI Taxonomy" id="516702"/>
    <lineage>
        <taxon>Bacteria</taxon>
        <taxon>Pseudomonadati</taxon>
        <taxon>Pseudomonadota</taxon>
        <taxon>Betaproteobacteria</taxon>
        <taxon>Burkholderiales</taxon>
        <taxon>Alcaligenaceae</taxon>
        <taxon>Pigmentiphaga</taxon>
    </lineage>
</organism>
<sequence length="66" mass="7542">MTTPAHDLKPGYYWYYIESDPPSIIHIRDTGEASLMGSDYDVPAEDVASMIRRGEQFVWIEPPLGR</sequence>
<gene>
    <name evidence="1" type="ORF">FHW18_002608</name>
</gene>
<dbReference type="Proteomes" id="UP000542125">
    <property type="component" value="Unassembled WGS sequence"/>
</dbReference>
<name>A0A7Y9IUH2_9BURK</name>